<dbReference type="AlphaFoldDB" id="A0A5M3MT38"/>
<dbReference type="EMBL" id="JH711577">
    <property type="protein sequence ID" value="EIW81914.1"/>
    <property type="molecule type" value="Genomic_DNA"/>
</dbReference>
<name>A0A5M3MT38_CONPW</name>
<dbReference type="InterPro" id="IPR051477">
    <property type="entry name" value="Expansin_CellWall"/>
</dbReference>
<proteinExistence type="predicted"/>
<evidence type="ECO:0000313" key="5">
    <source>
        <dbReference type="Proteomes" id="UP000053558"/>
    </source>
</evidence>
<dbReference type="OrthoDB" id="623670at2759"/>
<comment type="caution">
    <text evidence="4">The sequence shown here is derived from an EMBL/GenBank/DDBJ whole genome shotgun (WGS) entry which is preliminary data.</text>
</comment>
<dbReference type="Proteomes" id="UP000053558">
    <property type="component" value="Unassembled WGS sequence"/>
</dbReference>
<reference evidence="5" key="1">
    <citation type="journal article" date="2012" name="Science">
        <title>The Paleozoic origin of enzymatic lignin decomposition reconstructed from 31 fungal genomes.</title>
        <authorList>
            <person name="Floudas D."/>
            <person name="Binder M."/>
            <person name="Riley R."/>
            <person name="Barry K."/>
            <person name="Blanchette R.A."/>
            <person name="Henrissat B."/>
            <person name="Martinez A.T."/>
            <person name="Otillar R."/>
            <person name="Spatafora J.W."/>
            <person name="Yadav J.S."/>
            <person name="Aerts A."/>
            <person name="Benoit I."/>
            <person name="Boyd A."/>
            <person name="Carlson A."/>
            <person name="Copeland A."/>
            <person name="Coutinho P.M."/>
            <person name="de Vries R.P."/>
            <person name="Ferreira P."/>
            <person name="Findley K."/>
            <person name="Foster B."/>
            <person name="Gaskell J."/>
            <person name="Glotzer D."/>
            <person name="Gorecki P."/>
            <person name="Heitman J."/>
            <person name="Hesse C."/>
            <person name="Hori C."/>
            <person name="Igarashi K."/>
            <person name="Jurgens J.A."/>
            <person name="Kallen N."/>
            <person name="Kersten P."/>
            <person name="Kohler A."/>
            <person name="Kuees U."/>
            <person name="Kumar T.K.A."/>
            <person name="Kuo A."/>
            <person name="LaButti K."/>
            <person name="Larrondo L.F."/>
            <person name="Lindquist E."/>
            <person name="Ling A."/>
            <person name="Lombard V."/>
            <person name="Lucas S."/>
            <person name="Lundell T."/>
            <person name="Martin R."/>
            <person name="McLaughlin D.J."/>
            <person name="Morgenstern I."/>
            <person name="Morin E."/>
            <person name="Murat C."/>
            <person name="Nagy L.G."/>
            <person name="Nolan M."/>
            <person name="Ohm R.A."/>
            <person name="Patyshakuliyeva A."/>
            <person name="Rokas A."/>
            <person name="Ruiz-Duenas F.J."/>
            <person name="Sabat G."/>
            <person name="Salamov A."/>
            <person name="Samejima M."/>
            <person name="Schmutz J."/>
            <person name="Slot J.C."/>
            <person name="St John F."/>
            <person name="Stenlid J."/>
            <person name="Sun H."/>
            <person name="Sun S."/>
            <person name="Syed K."/>
            <person name="Tsang A."/>
            <person name="Wiebenga A."/>
            <person name="Young D."/>
            <person name="Pisabarro A."/>
            <person name="Eastwood D.C."/>
            <person name="Martin F."/>
            <person name="Cullen D."/>
            <person name="Grigoriev I.V."/>
            <person name="Hibbett D.S."/>
        </authorList>
    </citation>
    <scope>NUCLEOTIDE SEQUENCE [LARGE SCALE GENOMIC DNA]</scope>
    <source>
        <strain evidence="5">RWD-64-598 SS2</strain>
    </source>
</reference>
<evidence type="ECO:0000256" key="2">
    <source>
        <dbReference type="SAM" id="SignalP"/>
    </source>
</evidence>
<gene>
    <name evidence="4" type="ORF">CONPUDRAFT_81566</name>
</gene>
<dbReference type="Pfam" id="PF03330">
    <property type="entry name" value="DPBB_1"/>
    <property type="match status" value="1"/>
</dbReference>
<evidence type="ECO:0000313" key="4">
    <source>
        <dbReference type="EMBL" id="EIW81914.1"/>
    </source>
</evidence>
<dbReference type="PANTHER" id="PTHR31836:SF27">
    <property type="entry name" value="RLPA-LIKE PROTEIN DOUBLE-PSI BETA-BARREL DOMAIN-CONTAINING PROTEIN"/>
    <property type="match status" value="1"/>
</dbReference>
<feature type="signal peptide" evidence="2">
    <location>
        <begin position="1"/>
        <end position="18"/>
    </location>
</feature>
<sequence>MFFSKTLAIAALAVTANAAAILKTRQSYLTGTQTGDGTFYTPGLGACGVTNTASDLMVAVSETLFDSYPGYNGANPNSNPVCGKKIKASYGGKSVTVTVEDRCTGCAETDLDFSPTAFTALAAESVGRIHGMTWVWA</sequence>
<protein>
    <submittedName>
        <fullName evidence="4">Plant expansin</fullName>
    </submittedName>
</protein>
<dbReference type="KEGG" id="cput:CONPUDRAFT_81566"/>
<dbReference type="SUPFAM" id="SSF50685">
    <property type="entry name" value="Barwin-like endoglucanases"/>
    <property type="match status" value="1"/>
</dbReference>
<evidence type="ECO:0000256" key="1">
    <source>
        <dbReference type="ARBA" id="ARBA00022729"/>
    </source>
</evidence>
<feature type="chain" id="PRO_5024426583" evidence="2">
    <location>
        <begin position="19"/>
        <end position="137"/>
    </location>
</feature>
<dbReference type="GeneID" id="19210261"/>
<evidence type="ECO:0000259" key="3">
    <source>
        <dbReference type="Pfam" id="PF03330"/>
    </source>
</evidence>
<organism evidence="4 5">
    <name type="scientific">Coniophora puteana (strain RWD-64-598)</name>
    <name type="common">Brown rot fungus</name>
    <dbReference type="NCBI Taxonomy" id="741705"/>
    <lineage>
        <taxon>Eukaryota</taxon>
        <taxon>Fungi</taxon>
        <taxon>Dikarya</taxon>
        <taxon>Basidiomycota</taxon>
        <taxon>Agaricomycotina</taxon>
        <taxon>Agaricomycetes</taxon>
        <taxon>Agaricomycetidae</taxon>
        <taxon>Boletales</taxon>
        <taxon>Coniophorineae</taxon>
        <taxon>Coniophoraceae</taxon>
        <taxon>Coniophora</taxon>
    </lineage>
</organism>
<feature type="domain" description="RlpA-like protein double-psi beta-barrel" evidence="3">
    <location>
        <begin position="81"/>
        <end position="129"/>
    </location>
</feature>
<dbReference type="OMA" id="HIVFDRA"/>
<dbReference type="InterPro" id="IPR036908">
    <property type="entry name" value="RlpA-like_sf"/>
</dbReference>
<dbReference type="InterPro" id="IPR009009">
    <property type="entry name" value="RlpA-like_DPBB"/>
</dbReference>
<dbReference type="PANTHER" id="PTHR31836">
    <property type="match status" value="1"/>
</dbReference>
<keyword evidence="5" id="KW-1185">Reference proteome</keyword>
<dbReference type="Gene3D" id="2.40.40.10">
    <property type="entry name" value="RlpA-like domain"/>
    <property type="match status" value="1"/>
</dbReference>
<accession>A0A5M3MT38</accession>
<dbReference type="RefSeq" id="XP_007767532.1">
    <property type="nucleotide sequence ID" value="XM_007769342.1"/>
</dbReference>
<dbReference type="CDD" id="cd22191">
    <property type="entry name" value="DPBB_RlpA_EXP_N-like"/>
    <property type="match status" value="1"/>
</dbReference>
<keyword evidence="1 2" id="KW-0732">Signal</keyword>